<dbReference type="GO" id="GO:0016874">
    <property type="term" value="F:ligase activity"/>
    <property type="evidence" value="ECO:0007669"/>
    <property type="project" value="UniProtKB-KW"/>
</dbReference>
<dbReference type="InterPro" id="IPR004843">
    <property type="entry name" value="Calcineurin-like_PHP"/>
</dbReference>
<dbReference type="InterPro" id="IPR029052">
    <property type="entry name" value="Metallo-depent_PP-like"/>
</dbReference>
<dbReference type="Gene3D" id="3.60.21.10">
    <property type="match status" value="1"/>
</dbReference>
<dbReference type="Pfam" id="PF00149">
    <property type="entry name" value="Metallophos"/>
    <property type="match status" value="1"/>
</dbReference>
<name>A0ABY4SEC3_AQUTE</name>
<keyword evidence="3" id="KW-1185">Reference proteome</keyword>
<dbReference type="Proteomes" id="UP001056201">
    <property type="component" value="Chromosome 2"/>
</dbReference>
<sequence>MLDLTWGGEQFRLLPQKAAYLPDHHTLLIADAHIGKAVSFRRLGVPVPRGTTTENLALIDQLLQQHEVQHLVFLGDLLHSAHAHGPDTLAAMGRWRERHPRLDVTLVRGNHDDRAGDPPGWLDIRCVDEPLRLGGLALCHHPKPRIGAHVVAGHLHPGAWLGRGIDRVRVPCFHLREGVAVLPAFGSFTGLHPVERQPGERLVAVADGQLFEVPAR</sequence>
<keyword evidence="2" id="KW-0255">Endonuclease</keyword>
<evidence type="ECO:0000313" key="3">
    <source>
        <dbReference type="Proteomes" id="UP001056201"/>
    </source>
</evidence>
<protein>
    <submittedName>
        <fullName evidence="2">Ligase-associated DNA damage response endonuclease PdeM</fullName>
        <ecNumber evidence="2">3.1.-.-</ecNumber>
    </submittedName>
</protein>
<keyword evidence="2" id="KW-0378">Hydrolase</keyword>
<feature type="domain" description="Calcineurin-like phosphoesterase" evidence="1">
    <location>
        <begin position="26"/>
        <end position="118"/>
    </location>
</feature>
<dbReference type="PANTHER" id="PTHR39323:SF1">
    <property type="entry name" value="BLR1149 PROTEIN"/>
    <property type="match status" value="1"/>
</dbReference>
<dbReference type="PIRSF" id="PIRSF000887">
    <property type="entry name" value="Pesterase_MJ0037"/>
    <property type="match status" value="1"/>
</dbReference>
<dbReference type="NCBIfam" id="TIGR04123">
    <property type="entry name" value="P_estr_lig_assc"/>
    <property type="match status" value="1"/>
</dbReference>
<dbReference type="RefSeq" id="WP_250197780.1">
    <property type="nucleotide sequence ID" value="NZ_CP097636.1"/>
</dbReference>
<reference evidence="2" key="1">
    <citation type="submission" date="2022-05" db="EMBL/GenBank/DDBJ databases">
        <title>An RpoN-dependent PEP-CTERM gene is involved in floc formation of an Aquincola tertiaricarbonis strain.</title>
        <authorList>
            <person name="Qiu D."/>
            <person name="Xia M."/>
        </authorList>
    </citation>
    <scope>NUCLEOTIDE SEQUENCE</scope>
    <source>
        <strain evidence="2">RN12</strain>
    </source>
</reference>
<dbReference type="InterPro" id="IPR024173">
    <property type="entry name" value="Pesterase_MJ0037-like"/>
</dbReference>
<keyword evidence="2" id="KW-0436">Ligase</keyword>
<evidence type="ECO:0000259" key="1">
    <source>
        <dbReference type="Pfam" id="PF00149"/>
    </source>
</evidence>
<keyword evidence="2" id="KW-0540">Nuclease</keyword>
<dbReference type="SUPFAM" id="SSF56300">
    <property type="entry name" value="Metallo-dependent phosphatases"/>
    <property type="match status" value="1"/>
</dbReference>
<dbReference type="EMBL" id="CP097636">
    <property type="protein sequence ID" value="URI09554.1"/>
    <property type="molecule type" value="Genomic_DNA"/>
</dbReference>
<gene>
    <name evidence="2" type="primary">pdeM</name>
    <name evidence="2" type="ORF">MW290_28780</name>
</gene>
<dbReference type="GO" id="GO:0004519">
    <property type="term" value="F:endonuclease activity"/>
    <property type="evidence" value="ECO:0007669"/>
    <property type="project" value="UniProtKB-KW"/>
</dbReference>
<dbReference type="PANTHER" id="PTHR39323">
    <property type="entry name" value="BLR1149 PROTEIN"/>
    <property type="match status" value="1"/>
</dbReference>
<organism evidence="2 3">
    <name type="scientific">Aquincola tertiaricarbonis</name>
    <dbReference type="NCBI Taxonomy" id="391953"/>
    <lineage>
        <taxon>Bacteria</taxon>
        <taxon>Pseudomonadati</taxon>
        <taxon>Pseudomonadota</taxon>
        <taxon>Betaproteobacteria</taxon>
        <taxon>Burkholderiales</taxon>
        <taxon>Sphaerotilaceae</taxon>
        <taxon>Aquincola</taxon>
    </lineage>
</organism>
<evidence type="ECO:0000313" key="2">
    <source>
        <dbReference type="EMBL" id="URI09554.1"/>
    </source>
</evidence>
<proteinExistence type="predicted"/>
<dbReference type="InterPro" id="IPR026336">
    <property type="entry name" value="PdeM-like"/>
</dbReference>
<dbReference type="GO" id="GO:0016787">
    <property type="term" value="F:hydrolase activity"/>
    <property type="evidence" value="ECO:0007669"/>
    <property type="project" value="UniProtKB-KW"/>
</dbReference>
<dbReference type="EC" id="3.1.-.-" evidence="2"/>
<accession>A0ABY4SEC3</accession>